<dbReference type="SUPFAM" id="SSF88659">
    <property type="entry name" value="Sigma3 and sigma4 domains of RNA polymerase sigma factors"/>
    <property type="match status" value="1"/>
</dbReference>
<dbReference type="InterPro" id="IPR000014">
    <property type="entry name" value="PAS"/>
</dbReference>
<gene>
    <name evidence="4" type="ORF">FYC77_18890</name>
</gene>
<dbReference type="EMBL" id="VTAW01000043">
    <property type="protein sequence ID" value="TYT60441.1"/>
    <property type="molecule type" value="Genomic_DNA"/>
</dbReference>
<feature type="domain" description="PAS" evidence="3">
    <location>
        <begin position="365"/>
        <end position="413"/>
    </location>
</feature>
<dbReference type="Pfam" id="PF15915">
    <property type="entry name" value="BAT"/>
    <property type="match status" value="1"/>
</dbReference>
<proteinExistence type="predicted"/>
<reference evidence="4 5" key="1">
    <citation type="submission" date="2019-08" db="EMBL/GenBank/DDBJ databases">
        <title>Archaea genome.</title>
        <authorList>
            <person name="Kajale S."/>
            <person name="Shouche Y."/>
            <person name="Deshpande N."/>
            <person name="Sharma A."/>
        </authorList>
    </citation>
    <scope>NUCLEOTIDE SEQUENCE [LARGE SCALE GENOMIC DNA]</scope>
    <source>
        <strain evidence="4 5">ESP3B_9</strain>
    </source>
</reference>
<name>A0A5D5AMW3_9EURY</name>
<dbReference type="InterPro" id="IPR013656">
    <property type="entry name" value="PAS_4"/>
</dbReference>
<comment type="caution">
    <text evidence="4">The sequence shown here is derived from an EMBL/GenBank/DDBJ whole genome shotgun (WGS) entry which is preliminary data.</text>
</comment>
<dbReference type="AlphaFoldDB" id="A0A5D5AMW3"/>
<dbReference type="PANTHER" id="PTHR34236:SF1">
    <property type="entry name" value="DIMETHYL SULFOXIDE REDUCTASE TRANSCRIPTIONAL ACTIVATOR"/>
    <property type="match status" value="1"/>
</dbReference>
<keyword evidence="1" id="KW-0805">Transcription regulation</keyword>
<feature type="domain" description="PAS" evidence="3">
    <location>
        <begin position="248"/>
        <end position="318"/>
    </location>
</feature>
<dbReference type="InterPro" id="IPR013324">
    <property type="entry name" value="RNA_pol_sigma_r3/r4-like"/>
</dbReference>
<keyword evidence="2" id="KW-0804">Transcription</keyword>
<dbReference type="InterPro" id="IPR007050">
    <property type="entry name" value="HTH_bacterioopsin"/>
</dbReference>
<dbReference type="SUPFAM" id="SSF55785">
    <property type="entry name" value="PYP-like sensor domain (PAS domain)"/>
    <property type="match status" value="3"/>
</dbReference>
<evidence type="ECO:0000313" key="5">
    <source>
        <dbReference type="Proteomes" id="UP000324104"/>
    </source>
</evidence>
<dbReference type="CDD" id="cd00130">
    <property type="entry name" value="PAS"/>
    <property type="match status" value="2"/>
</dbReference>
<dbReference type="RefSeq" id="WP_149083056.1">
    <property type="nucleotide sequence ID" value="NZ_VTAW01000043.1"/>
</dbReference>
<dbReference type="Pfam" id="PF04967">
    <property type="entry name" value="HTH_10"/>
    <property type="match status" value="1"/>
</dbReference>
<dbReference type="InterPro" id="IPR035965">
    <property type="entry name" value="PAS-like_dom_sf"/>
</dbReference>
<keyword evidence="5" id="KW-1185">Reference proteome</keyword>
<dbReference type="SUPFAM" id="SSF55781">
    <property type="entry name" value="GAF domain-like"/>
    <property type="match status" value="2"/>
</dbReference>
<dbReference type="Gene3D" id="3.30.450.40">
    <property type="match status" value="2"/>
</dbReference>
<evidence type="ECO:0000313" key="4">
    <source>
        <dbReference type="EMBL" id="TYT60441.1"/>
    </source>
</evidence>
<organism evidence="4 5">
    <name type="scientific">Natrialba swarupiae</name>
    <dbReference type="NCBI Taxonomy" id="2448032"/>
    <lineage>
        <taxon>Archaea</taxon>
        <taxon>Methanobacteriati</taxon>
        <taxon>Methanobacteriota</taxon>
        <taxon>Stenosarchaea group</taxon>
        <taxon>Halobacteria</taxon>
        <taxon>Halobacteriales</taxon>
        <taxon>Natrialbaceae</taxon>
        <taxon>Natrialba</taxon>
    </lineage>
</organism>
<sequence length="1048" mass="115604">MNRSLEPSGRPEPRVSVVGSSERIRAVTVALEESSLAVSEVVDGIAELGSVAGTDCLLTDDPAVLSQFDEDVPIVYAGEPTEFDRGELDRLLDDGVTDVVASEADLVSPVFEHRIRRAIDCSSMREVPERTELHRKLLEESRDTLVVLDDENRIATFVPPAGGRGPTGDDPGGRRMVETVHPDDRDSVSAVLESLRHRGPGSSATVEYRSVGVDGCSVYEASFTNRLDDETLGGIVGSIRDVTAHHHVERELDESFDRITDAFCALDSEWRFTYVNDRAIQDIDLDREDLLGRDFRSVFPVLDGSELESVALEAMDRQETRSVETYLDPYDTWIDARIYPSPSGVSIYWRDVTERVEREWELNERTERLEAVIENAPVGVFALDGNGTVTFAEGRIFDYLDVDADEFVGESIFTVFDDYQAARADFRAALDGHRVDTLRRIGDRVFDAWCRPITSDGDVDRVIGIAVDVTDRVQYQEALSALHDATGHLLSVDSKQAACEYIVDVASDVLDLEGAMYRFDEQGNELVPAAHSPGIEDVFDVLPSLRPQEDSITWNAFVSRFPVVFDDVRTSEVVYDESTDARSGLYIPLGEHGVFVAASTTPGKFDRDTVELAQLFATTAETAFDRIGQTQRLHDRENELKRQNEHLERLNETNRIRQEIEQLLLMADSREEIERGLCDSLADLEACSMVWIGTPDPSGSRLETRSIAGRDRGYLEATTVTTVDDSAAEPTGRAARTERTVYVENVADSVHDGSWRAEALSQNYQSVYAVPLVYDGLLYGVVSLYGDEPTAFDELLRSTLEELAETIAYTIDAVKRKTALLGDNVTEIELEVADGTPLSGLSSRLDARTELEGTTIRDDATIAFVSVDASLDREAATLVDEIEGVLDAAVLASNDDETLLQLELSNPSLGSVVADHGGTIRKFVADGAETVAVVDLPATIDVREVVSALNRQNICVSLTARREQSGRNTATLGATGRNTLLDQLTDRQREVVQTAYHSGFFEWPRRTTGEEIADSIGISSPAFHKHVRSTERKLFEALFGDGLQTDDG</sequence>
<dbReference type="PROSITE" id="PS50112">
    <property type="entry name" value="PAS"/>
    <property type="match status" value="2"/>
</dbReference>
<dbReference type="PANTHER" id="PTHR34236">
    <property type="entry name" value="DIMETHYL SULFOXIDE REDUCTASE TRANSCRIPTIONAL ACTIVATOR"/>
    <property type="match status" value="1"/>
</dbReference>
<accession>A0A5D5AMW3</accession>
<evidence type="ECO:0000259" key="3">
    <source>
        <dbReference type="PROSITE" id="PS50112"/>
    </source>
</evidence>
<dbReference type="SMART" id="SM00091">
    <property type="entry name" value="PAS"/>
    <property type="match status" value="3"/>
</dbReference>
<dbReference type="InterPro" id="IPR029016">
    <property type="entry name" value="GAF-like_dom_sf"/>
</dbReference>
<dbReference type="Proteomes" id="UP000324104">
    <property type="component" value="Unassembled WGS sequence"/>
</dbReference>
<dbReference type="InterPro" id="IPR003018">
    <property type="entry name" value="GAF"/>
</dbReference>
<dbReference type="Gene3D" id="3.30.450.20">
    <property type="entry name" value="PAS domain"/>
    <property type="match status" value="3"/>
</dbReference>
<dbReference type="Pfam" id="PF13185">
    <property type="entry name" value="GAF_2"/>
    <property type="match status" value="2"/>
</dbReference>
<protein>
    <submittedName>
        <fullName evidence="4">GAF domain-containing protein</fullName>
    </submittedName>
</protein>
<dbReference type="NCBIfam" id="TIGR00229">
    <property type="entry name" value="sensory_box"/>
    <property type="match status" value="2"/>
</dbReference>
<evidence type="ECO:0000256" key="2">
    <source>
        <dbReference type="ARBA" id="ARBA00023163"/>
    </source>
</evidence>
<evidence type="ECO:0000256" key="1">
    <source>
        <dbReference type="ARBA" id="ARBA00023015"/>
    </source>
</evidence>
<dbReference type="Pfam" id="PF08448">
    <property type="entry name" value="PAS_4"/>
    <property type="match status" value="2"/>
</dbReference>
<dbReference type="InterPro" id="IPR031803">
    <property type="entry name" value="BAT_GAF/HTH-assoc"/>
</dbReference>